<evidence type="ECO:0000313" key="2">
    <source>
        <dbReference type="Proteomes" id="UP000824099"/>
    </source>
</evidence>
<reference evidence="1" key="1">
    <citation type="submission" date="2020-10" db="EMBL/GenBank/DDBJ databases">
        <authorList>
            <person name="Gilroy R."/>
        </authorList>
    </citation>
    <scope>NUCLEOTIDE SEQUENCE</scope>
    <source>
        <strain evidence="1">CHK160-1198</strain>
    </source>
</reference>
<dbReference type="EMBL" id="DVNI01000077">
    <property type="protein sequence ID" value="HIU64355.1"/>
    <property type="molecule type" value="Genomic_DNA"/>
</dbReference>
<dbReference type="GO" id="GO:0042910">
    <property type="term" value="F:xenobiotic transmembrane transporter activity"/>
    <property type="evidence" value="ECO:0007669"/>
    <property type="project" value="TreeGrafter"/>
</dbReference>
<evidence type="ECO:0000313" key="1">
    <source>
        <dbReference type="EMBL" id="HIU64355.1"/>
    </source>
</evidence>
<name>A0A9D1SLJ0_9FIRM</name>
<dbReference type="SUPFAM" id="SSF82693">
    <property type="entry name" value="Multidrug efflux transporter AcrB pore domain, PN1, PN2, PC1 and PC2 subdomains"/>
    <property type="match status" value="1"/>
</dbReference>
<comment type="caution">
    <text evidence="1">The sequence shown here is derived from an EMBL/GenBank/DDBJ whole genome shotgun (WGS) entry which is preliminary data.</text>
</comment>
<dbReference type="InterPro" id="IPR001036">
    <property type="entry name" value="Acrflvin-R"/>
</dbReference>
<dbReference type="PANTHER" id="PTHR32063:SF0">
    <property type="entry name" value="SWARMING MOTILITY PROTEIN SWRC"/>
    <property type="match status" value="1"/>
</dbReference>
<reference evidence="1" key="2">
    <citation type="journal article" date="2021" name="PeerJ">
        <title>Extensive microbial diversity within the chicken gut microbiome revealed by metagenomics and culture.</title>
        <authorList>
            <person name="Gilroy R."/>
            <person name="Ravi A."/>
            <person name="Getino M."/>
            <person name="Pursley I."/>
            <person name="Horton D.L."/>
            <person name="Alikhan N.F."/>
            <person name="Baker D."/>
            <person name="Gharbi K."/>
            <person name="Hall N."/>
            <person name="Watson M."/>
            <person name="Adriaenssens E.M."/>
            <person name="Foster-Nyarko E."/>
            <person name="Jarju S."/>
            <person name="Secka A."/>
            <person name="Antonio M."/>
            <person name="Oren A."/>
            <person name="Chaudhuri R.R."/>
            <person name="La Ragione R."/>
            <person name="Hildebrand F."/>
            <person name="Pallen M.J."/>
        </authorList>
    </citation>
    <scope>NUCLEOTIDE SEQUENCE</scope>
    <source>
        <strain evidence="1">CHK160-1198</strain>
    </source>
</reference>
<dbReference type="Proteomes" id="UP000824099">
    <property type="component" value="Unassembled WGS sequence"/>
</dbReference>
<proteinExistence type="predicted"/>
<sequence>MIKTFIKRPVFTTMFVFVLVVFGILAYPKLGVDLYPEVDYPLVSVAVTYEGASPEEMESLITKPIENRVSQVSGIKTISSNVREGFSQTVLEFELGIDPKEKASEVREKVASVRGRLPDDIDEPVVQKVDLNSEAIVAFVL</sequence>
<dbReference type="PRINTS" id="PR00702">
    <property type="entry name" value="ACRIFLAVINRP"/>
</dbReference>
<dbReference type="GO" id="GO:0005886">
    <property type="term" value="C:plasma membrane"/>
    <property type="evidence" value="ECO:0007669"/>
    <property type="project" value="TreeGrafter"/>
</dbReference>
<accession>A0A9D1SLJ0</accession>
<protein>
    <submittedName>
        <fullName evidence="1">Efflux RND transporter permease subunit</fullName>
    </submittedName>
</protein>
<gene>
    <name evidence="1" type="ORF">IAB06_04915</name>
</gene>
<dbReference type="AlphaFoldDB" id="A0A9D1SLJ0"/>
<dbReference type="Gene3D" id="1.20.1640.10">
    <property type="entry name" value="Multidrug efflux transporter AcrB transmembrane domain"/>
    <property type="match status" value="1"/>
</dbReference>
<dbReference type="Pfam" id="PF00873">
    <property type="entry name" value="ACR_tran"/>
    <property type="match status" value="1"/>
</dbReference>
<organism evidence="1 2">
    <name type="scientific">Candidatus Avacidaminococcus intestinavium</name>
    <dbReference type="NCBI Taxonomy" id="2840684"/>
    <lineage>
        <taxon>Bacteria</taxon>
        <taxon>Bacillati</taxon>
        <taxon>Bacillota</taxon>
        <taxon>Negativicutes</taxon>
        <taxon>Acidaminococcales</taxon>
        <taxon>Acidaminococcaceae</taxon>
        <taxon>Acidaminococcaceae incertae sedis</taxon>
        <taxon>Candidatus Avacidaminococcus</taxon>
    </lineage>
</organism>
<dbReference type="Gene3D" id="3.30.70.1430">
    <property type="entry name" value="Multidrug efflux transporter AcrB pore domain"/>
    <property type="match status" value="1"/>
</dbReference>
<dbReference type="PANTHER" id="PTHR32063">
    <property type="match status" value="1"/>
</dbReference>
<feature type="non-terminal residue" evidence="1">
    <location>
        <position position="141"/>
    </location>
</feature>